<keyword evidence="3" id="KW-1185">Reference proteome</keyword>
<dbReference type="EnsemblMetazoa" id="ASIC006007-RA">
    <property type="protein sequence ID" value="ASIC006007-PA"/>
    <property type="gene ID" value="ASIC006007"/>
</dbReference>
<sequence>MKDVAEQVKRGERTAANNLSMTLKRKAGEKAVFEQVRKIAPEGCEVHLWLDTVVVTIKAIDMTCRRSVRTSLVPSPSASGDQQAYVRLPRRIANALVGNRLTFGYSSCWVSFAPERPLDTKCAAIDACSVGT</sequence>
<dbReference type="AlphaFoldDB" id="A0A084VKU6"/>
<reference evidence="2" key="2">
    <citation type="submission" date="2020-05" db="UniProtKB">
        <authorList>
            <consortium name="EnsemblMetazoa"/>
        </authorList>
    </citation>
    <scope>IDENTIFICATION</scope>
</reference>
<organism evidence="1">
    <name type="scientific">Anopheles sinensis</name>
    <name type="common">Mosquito</name>
    <dbReference type="NCBI Taxonomy" id="74873"/>
    <lineage>
        <taxon>Eukaryota</taxon>
        <taxon>Metazoa</taxon>
        <taxon>Ecdysozoa</taxon>
        <taxon>Arthropoda</taxon>
        <taxon>Hexapoda</taxon>
        <taxon>Insecta</taxon>
        <taxon>Pterygota</taxon>
        <taxon>Neoptera</taxon>
        <taxon>Endopterygota</taxon>
        <taxon>Diptera</taxon>
        <taxon>Nematocera</taxon>
        <taxon>Culicoidea</taxon>
        <taxon>Culicidae</taxon>
        <taxon>Anophelinae</taxon>
        <taxon>Anopheles</taxon>
    </lineage>
</organism>
<evidence type="ECO:0000313" key="3">
    <source>
        <dbReference type="Proteomes" id="UP000030765"/>
    </source>
</evidence>
<dbReference type="EMBL" id="KE524956">
    <property type="protein sequence ID" value="KFB38590.1"/>
    <property type="molecule type" value="Genomic_DNA"/>
</dbReference>
<reference evidence="1 3" key="1">
    <citation type="journal article" date="2014" name="BMC Genomics">
        <title>Genome sequence of Anopheles sinensis provides insight into genetics basis of mosquito competence for malaria parasites.</title>
        <authorList>
            <person name="Zhou D."/>
            <person name="Zhang D."/>
            <person name="Ding G."/>
            <person name="Shi L."/>
            <person name="Hou Q."/>
            <person name="Ye Y."/>
            <person name="Xu Y."/>
            <person name="Zhou H."/>
            <person name="Xiong C."/>
            <person name="Li S."/>
            <person name="Yu J."/>
            <person name="Hong S."/>
            <person name="Yu X."/>
            <person name="Zou P."/>
            <person name="Chen C."/>
            <person name="Chang X."/>
            <person name="Wang W."/>
            <person name="Lv Y."/>
            <person name="Sun Y."/>
            <person name="Ma L."/>
            <person name="Shen B."/>
            <person name="Zhu C."/>
        </authorList>
    </citation>
    <scope>NUCLEOTIDE SEQUENCE [LARGE SCALE GENOMIC DNA]</scope>
</reference>
<protein>
    <submittedName>
        <fullName evidence="1 2">Gag-like protein</fullName>
    </submittedName>
</protein>
<dbReference type="EMBL" id="ATLV01014305">
    <property type="status" value="NOT_ANNOTATED_CDS"/>
    <property type="molecule type" value="Genomic_DNA"/>
</dbReference>
<name>A0A084VKU6_ANOSI</name>
<accession>A0A084VKU6</accession>
<dbReference type="VEuPathDB" id="VectorBase:ASIC006007"/>
<dbReference type="OrthoDB" id="7744392at2759"/>
<dbReference type="VEuPathDB" id="VectorBase:ASIS002993"/>
<proteinExistence type="predicted"/>
<gene>
    <name evidence="1" type="ORF">ZHAS_00006007</name>
</gene>
<evidence type="ECO:0000313" key="1">
    <source>
        <dbReference type="EMBL" id="KFB38590.1"/>
    </source>
</evidence>
<evidence type="ECO:0000313" key="2">
    <source>
        <dbReference type="EnsemblMetazoa" id="ASIC006007-PA"/>
    </source>
</evidence>
<dbReference type="Proteomes" id="UP000030765">
    <property type="component" value="Unassembled WGS sequence"/>
</dbReference>